<feature type="compositionally biased region" description="Basic residues" evidence="1">
    <location>
        <begin position="631"/>
        <end position="655"/>
    </location>
</feature>
<feature type="region of interest" description="Disordered" evidence="1">
    <location>
        <begin position="848"/>
        <end position="872"/>
    </location>
</feature>
<dbReference type="OrthoDB" id="3596986at2759"/>
<dbReference type="RefSeq" id="XP_047756356.1">
    <property type="nucleotide sequence ID" value="XM_047899589.1"/>
</dbReference>
<feature type="compositionally biased region" description="Pro residues" evidence="1">
    <location>
        <begin position="416"/>
        <end position="426"/>
    </location>
</feature>
<accession>A0A9Q8L6X9</accession>
<protein>
    <recommendedName>
        <fullName evidence="4">Rxt3-domain-containing protein</fullName>
    </recommendedName>
</protein>
<feature type="region of interest" description="Disordered" evidence="1">
    <location>
        <begin position="588"/>
        <end position="718"/>
    </location>
</feature>
<dbReference type="GeneID" id="71980319"/>
<feature type="compositionally biased region" description="Basic and acidic residues" evidence="1">
    <location>
        <begin position="611"/>
        <end position="624"/>
    </location>
</feature>
<feature type="compositionally biased region" description="Basic and acidic residues" evidence="1">
    <location>
        <begin position="862"/>
        <end position="872"/>
    </location>
</feature>
<feature type="region of interest" description="Disordered" evidence="1">
    <location>
        <begin position="542"/>
        <end position="574"/>
    </location>
</feature>
<dbReference type="Gene3D" id="2.170.130.20">
    <property type="entry name" value="LCCL-like domain"/>
    <property type="match status" value="1"/>
</dbReference>
<name>A0A9Q8L6X9_PASFU</name>
<feature type="compositionally biased region" description="Pro residues" evidence="1">
    <location>
        <begin position="20"/>
        <end position="36"/>
    </location>
</feature>
<evidence type="ECO:0000256" key="1">
    <source>
        <dbReference type="SAM" id="MobiDB-lite"/>
    </source>
</evidence>
<gene>
    <name evidence="2" type="ORF">CLAFUR5_00441</name>
</gene>
<feature type="compositionally biased region" description="Basic residues" evidence="1">
    <location>
        <begin position="685"/>
        <end position="706"/>
    </location>
</feature>
<reference evidence="2" key="2">
    <citation type="journal article" date="2022" name="Microb. Genom.">
        <title>A chromosome-scale genome assembly of the tomato pathogen Cladosporium fulvum reveals a compartmentalized genome architecture and the presence of a dispensable chromosome.</title>
        <authorList>
            <person name="Zaccaron A.Z."/>
            <person name="Chen L.H."/>
            <person name="Samaras A."/>
            <person name="Stergiopoulos I."/>
        </authorList>
    </citation>
    <scope>NUCLEOTIDE SEQUENCE</scope>
    <source>
        <strain evidence="2">Race5_Kim</strain>
    </source>
</reference>
<feature type="compositionally biased region" description="Pro residues" evidence="1">
    <location>
        <begin position="94"/>
        <end position="109"/>
    </location>
</feature>
<keyword evidence="3" id="KW-1185">Reference proteome</keyword>
<dbReference type="Pfam" id="PF08642">
    <property type="entry name" value="Rxt3"/>
    <property type="match status" value="1"/>
</dbReference>
<dbReference type="EMBL" id="CP090163">
    <property type="protein sequence ID" value="UJO11990.1"/>
    <property type="molecule type" value="Genomic_DNA"/>
</dbReference>
<dbReference type="InterPro" id="IPR036609">
    <property type="entry name" value="LCCL_sf"/>
</dbReference>
<dbReference type="AlphaFoldDB" id="A0A9Q8L6X9"/>
<dbReference type="KEGG" id="ffu:CLAFUR5_00441"/>
<feature type="compositionally biased region" description="Low complexity" evidence="1">
    <location>
        <begin position="707"/>
        <end position="716"/>
    </location>
</feature>
<evidence type="ECO:0000313" key="3">
    <source>
        <dbReference type="Proteomes" id="UP000756132"/>
    </source>
</evidence>
<organism evidence="2 3">
    <name type="scientific">Passalora fulva</name>
    <name type="common">Tomato leaf mold</name>
    <name type="synonym">Cladosporium fulvum</name>
    <dbReference type="NCBI Taxonomy" id="5499"/>
    <lineage>
        <taxon>Eukaryota</taxon>
        <taxon>Fungi</taxon>
        <taxon>Dikarya</taxon>
        <taxon>Ascomycota</taxon>
        <taxon>Pezizomycotina</taxon>
        <taxon>Dothideomycetes</taxon>
        <taxon>Dothideomycetidae</taxon>
        <taxon>Mycosphaerellales</taxon>
        <taxon>Mycosphaerellaceae</taxon>
        <taxon>Fulvia</taxon>
    </lineage>
</organism>
<sequence length="977" mass="107540">MDRMPYGRPQERELGHNQTAPPPASHASPFPPPTTQQPPMQIPFSDPFHSSRDPFLPGGSRRSSLGLSSRAWPPSQGNNAPVSHQHHPLHLSPPAQPVSQGPPLPPPPANGLTMPPQPYDDVRRRSIGAAGSPQQYGRAPVDPPPPPPSFPARNMPPPSPPQNAPPPSSHFGPAPRGPPISSPFAAMRDPASHRPDMSISAILGGGDGHRPNGSPHSSAVAPALTPRSMQPPSPGRARSSSMREAGDRNMNNSSPPRPGMFGEPARMGSEPQRDGMYGSPHFRRGPGHSFLAFQPSQEHAHHLNGHGAPVRPNSQPVETFPRHVDDLVRREGPFEQRAGPFRHFGEPLASPRHEPPPLRQERPMFQGGLTSHPQENATYSSPRMDRERSSQGPSRFQGGNFPNPLRDEQQSLFRPTFPPTSHPAPEAPRESIENRAQDTRRQLSRPSPPPMHLPTYERGRNGFVDRPMTLEEHQRMEMMHREQHRKESEGSVHRALLNISPELDRRGRNSPLPQAVQGAQPRHIGPGGDNPGIKMEFGRMFSGLGAGVGSTTPKPHSHHPPNGDTTPSRMSPSLRHVEGSDLVRAAVAEIDERRAGSKAGSRAGRRNRRRSRDDAEHLEGDGRGTPDLQRGGKRAKTAHHHHHHVHPHHHHHHHHEGGETTPGPHNMPRFPSNPLSHANLAASQAHHHHHHHAHPTHPGHHHHHTPRAAPAPRKPAVSVISKRVLEETAKKPRRHLGSQLYTTDVTLPAPADIHVDSKIKFGSTSKPIPAFHDHQNCTFTVRVPRDYLIRSDTNADEYNLEAICKRRQLWGTDIYTDDSDVVAAAVHSGWIRGDFGEHNEDIRQICDNTSERDVDDGPPLSLDERPARPVKVPEGHDAHITIVILPPLEAYASTHQHHIWSRDWNKTHDGMSYMIHRIDFVDEGRSGRYVERNGAARKKRIAIEEANRREAAAGLLMFANGSGAGPSSGSGTVRVGA</sequence>
<feature type="region of interest" description="Disordered" evidence="1">
    <location>
        <begin position="503"/>
        <end position="527"/>
    </location>
</feature>
<dbReference type="SUPFAM" id="SSF69848">
    <property type="entry name" value="LCCL domain"/>
    <property type="match status" value="1"/>
</dbReference>
<dbReference type="Proteomes" id="UP000756132">
    <property type="component" value="Chromosome 1"/>
</dbReference>
<evidence type="ECO:0008006" key="4">
    <source>
        <dbReference type="Google" id="ProtNLM"/>
    </source>
</evidence>
<feature type="compositionally biased region" description="Pro residues" evidence="1">
    <location>
        <begin position="141"/>
        <end position="168"/>
    </location>
</feature>
<feature type="compositionally biased region" description="Basic and acidic residues" evidence="1">
    <location>
        <begin position="1"/>
        <end position="15"/>
    </location>
</feature>
<feature type="compositionally biased region" description="Polar residues" evidence="1">
    <location>
        <begin position="368"/>
        <end position="381"/>
    </location>
</feature>
<feature type="compositionally biased region" description="Basic and acidic residues" evidence="1">
    <location>
        <begin position="427"/>
        <end position="441"/>
    </location>
</feature>
<feature type="compositionally biased region" description="Basic and acidic residues" evidence="1">
    <location>
        <begin position="320"/>
        <end position="334"/>
    </location>
</feature>
<proteinExistence type="predicted"/>
<feature type="region of interest" description="Disordered" evidence="1">
    <location>
        <begin position="1"/>
        <end position="462"/>
    </location>
</feature>
<dbReference type="InterPro" id="IPR013951">
    <property type="entry name" value="Rxt3"/>
</dbReference>
<reference evidence="2" key="1">
    <citation type="submission" date="2021-12" db="EMBL/GenBank/DDBJ databases">
        <authorList>
            <person name="Zaccaron A."/>
            <person name="Stergiopoulos I."/>
        </authorList>
    </citation>
    <scope>NUCLEOTIDE SEQUENCE</scope>
    <source>
        <strain evidence="2">Race5_Kim</strain>
    </source>
</reference>
<dbReference type="OMA" id="KPHSTHP"/>
<feature type="compositionally biased region" description="Basic and acidic residues" evidence="1">
    <location>
        <begin position="351"/>
        <end position="362"/>
    </location>
</feature>
<feature type="compositionally biased region" description="Low complexity" evidence="1">
    <location>
        <begin position="56"/>
        <end position="70"/>
    </location>
</feature>
<evidence type="ECO:0000313" key="2">
    <source>
        <dbReference type="EMBL" id="UJO11990.1"/>
    </source>
</evidence>